<name>A0A2J8A868_9CHLO</name>
<comment type="subcellular location">
    <subcellularLocation>
        <location evidence="1">Mitochondrion</location>
    </subcellularLocation>
</comment>
<comment type="caution">
    <text evidence="7">The sequence shown here is derived from an EMBL/GenBank/DDBJ whole genome shotgun (WGS) entry which is preliminary data.</text>
</comment>
<evidence type="ECO:0000256" key="3">
    <source>
        <dbReference type="ARBA" id="ARBA00023128"/>
    </source>
</evidence>
<keyword evidence="8" id="KW-1185">Reference proteome</keyword>
<dbReference type="Pfam" id="PF14881">
    <property type="entry name" value="Tubulin_3"/>
    <property type="match status" value="1"/>
</dbReference>
<dbReference type="InterPro" id="IPR019605">
    <property type="entry name" value="Misato_II_tubulin-like"/>
</dbReference>
<protein>
    <submittedName>
        <fullName evidence="7">Protein misato 1</fullName>
    </submittedName>
</protein>
<dbReference type="GO" id="GO:0007005">
    <property type="term" value="P:mitochondrion organization"/>
    <property type="evidence" value="ECO:0007669"/>
    <property type="project" value="InterPro"/>
</dbReference>
<dbReference type="InterPro" id="IPR036525">
    <property type="entry name" value="Tubulin/FtsZ_GTPase_sf"/>
</dbReference>
<dbReference type="OrthoDB" id="271881at2759"/>
<sequence length="625" mass="65380">MPKEIVTLSFGSYASYVSAHYWNLQDESAGYSGGEGWSDYAASVDHNVLFMQQENRNGAMTYRPRAVLFDLAGSGGGVSFSPDGAAVLPVASASDGATASAPTWRGRCEVHRSEPVPRSAFVEQLEEEAEQEWEDVGEEEAARQQAALEAAALQLEGTGVRYWTDYCKAVFHPRSICCLPGLWSGVHEHSLAAGWGAAADLMGGGFGGLGGAGRSDVLEGISERVRFLGEACDSLAGFQVFVDDHTGFGALAAAALAEVVEDYAGRPLVLFSLRPPEQEAAAGSPSTTRATARARDILTEGMAVARMSELASLYVPLAAPADRRALPYLSYSPGLPFHSSAILAAAIDTALLPTRLTGVRSPLGAPLGATDLHSLVRLLRPATLRSDGCAGFAALHLALPCPALVADTRQLQEQQDERVPHPRPAAAASASHGSGAAGSAGAASASCQLVLRETASLTPGISGRDDPADAGVSHAESYCIRGGRTDSGPASTAAALQALDALLLQHPHRRCVRHRCTAPLPLAVPLPYPDIFSRSVSVYGNVDAGRPARPVGQGVRCTPVMTRLHATAEFEGWLKGLHSRWAKEAAGAAGRGVLDTWDVGQSDAAEIQNQLQGLAASYADDGDDM</sequence>
<reference evidence="7 8" key="1">
    <citation type="journal article" date="2017" name="Mol. Biol. Evol.">
        <title>The 4-celled Tetrabaena socialis nuclear genome reveals the essential components for genetic control of cell number at the origin of multicellularity in the volvocine lineage.</title>
        <authorList>
            <person name="Featherston J."/>
            <person name="Arakaki Y."/>
            <person name="Hanschen E.R."/>
            <person name="Ferris P.J."/>
            <person name="Michod R.E."/>
            <person name="Olson B.J.S.C."/>
            <person name="Nozaki H."/>
            <person name="Durand P.M."/>
        </authorList>
    </citation>
    <scope>NUCLEOTIDE SEQUENCE [LARGE SCALE GENOMIC DNA]</scope>
    <source>
        <strain evidence="7 8">NIES-571</strain>
    </source>
</reference>
<dbReference type="Pfam" id="PF10644">
    <property type="entry name" value="Misat_Tub_SegII"/>
    <property type="match status" value="1"/>
</dbReference>
<comment type="similarity">
    <text evidence="2">Belongs to the misato family.</text>
</comment>
<dbReference type="Gene3D" id="3.40.50.1440">
    <property type="entry name" value="Tubulin/FtsZ, GTPase domain"/>
    <property type="match status" value="1"/>
</dbReference>
<evidence type="ECO:0000256" key="2">
    <source>
        <dbReference type="ARBA" id="ARBA00008507"/>
    </source>
</evidence>
<feature type="region of interest" description="Disordered" evidence="4">
    <location>
        <begin position="411"/>
        <end position="439"/>
    </location>
</feature>
<feature type="compositionally biased region" description="Low complexity" evidence="4">
    <location>
        <begin position="425"/>
        <end position="439"/>
    </location>
</feature>
<dbReference type="GO" id="GO:0005739">
    <property type="term" value="C:mitochondrion"/>
    <property type="evidence" value="ECO:0007669"/>
    <property type="project" value="UniProtKB-SubCell"/>
</dbReference>
<evidence type="ECO:0000256" key="1">
    <source>
        <dbReference type="ARBA" id="ARBA00004173"/>
    </source>
</evidence>
<dbReference type="Proteomes" id="UP000236333">
    <property type="component" value="Unassembled WGS sequence"/>
</dbReference>
<evidence type="ECO:0000259" key="6">
    <source>
        <dbReference type="Pfam" id="PF14881"/>
    </source>
</evidence>
<dbReference type="EMBL" id="PGGS01000119">
    <property type="protein sequence ID" value="PNH08711.1"/>
    <property type="molecule type" value="Genomic_DNA"/>
</dbReference>
<proteinExistence type="inferred from homology"/>
<feature type="domain" description="Misato Segment II tubulin-like" evidence="5">
    <location>
        <begin position="3"/>
        <end position="126"/>
    </location>
</feature>
<feature type="domain" description="DML1/Misato tubulin" evidence="6">
    <location>
        <begin position="154"/>
        <end position="356"/>
    </location>
</feature>
<gene>
    <name evidence="7" type="ORF">TSOC_004732</name>
</gene>
<keyword evidence="3" id="KW-0496">Mitochondrion</keyword>
<evidence type="ECO:0000256" key="4">
    <source>
        <dbReference type="SAM" id="MobiDB-lite"/>
    </source>
</evidence>
<evidence type="ECO:0000313" key="8">
    <source>
        <dbReference type="Proteomes" id="UP000236333"/>
    </source>
</evidence>
<dbReference type="SUPFAM" id="SSF52490">
    <property type="entry name" value="Tubulin nucleotide-binding domain-like"/>
    <property type="match status" value="1"/>
</dbReference>
<accession>A0A2J8A868</accession>
<dbReference type="AlphaFoldDB" id="A0A2J8A868"/>
<dbReference type="InterPro" id="IPR049942">
    <property type="entry name" value="DML1/Misato"/>
</dbReference>
<dbReference type="PANTHER" id="PTHR13391:SF0">
    <property type="entry name" value="PROTEIN MISATO HOMOLOG 1"/>
    <property type="match status" value="1"/>
</dbReference>
<dbReference type="InterPro" id="IPR029209">
    <property type="entry name" value="DML1/Misato_tubulin"/>
</dbReference>
<dbReference type="PANTHER" id="PTHR13391">
    <property type="entry name" value="MITOCHONDRIAL DISTRIBUTION REGULATOR MISATO"/>
    <property type="match status" value="1"/>
</dbReference>
<evidence type="ECO:0000259" key="5">
    <source>
        <dbReference type="Pfam" id="PF10644"/>
    </source>
</evidence>
<evidence type="ECO:0000313" key="7">
    <source>
        <dbReference type="EMBL" id="PNH08711.1"/>
    </source>
</evidence>
<organism evidence="7 8">
    <name type="scientific">Tetrabaena socialis</name>
    <dbReference type="NCBI Taxonomy" id="47790"/>
    <lineage>
        <taxon>Eukaryota</taxon>
        <taxon>Viridiplantae</taxon>
        <taxon>Chlorophyta</taxon>
        <taxon>core chlorophytes</taxon>
        <taxon>Chlorophyceae</taxon>
        <taxon>CS clade</taxon>
        <taxon>Chlamydomonadales</taxon>
        <taxon>Tetrabaenaceae</taxon>
        <taxon>Tetrabaena</taxon>
    </lineage>
</organism>